<dbReference type="EMBL" id="CAUYUJ010002325">
    <property type="protein sequence ID" value="CAK0800274.1"/>
    <property type="molecule type" value="Genomic_DNA"/>
</dbReference>
<gene>
    <name evidence="2" type="ORF">PCOR1329_LOCUS8462</name>
</gene>
<keyword evidence="3" id="KW-1185">Reference proteome</keyword>
<feature type="compositionally biased region" description="Basic residues" evidence="1">
    <location>
        <begin position="1"/>
        <end position="12"/>
    </location>
</feature>
<reference evidence="2" key="1">
    <citation type="submission" date="2023-10" db="EMBL/GenBank/DDBJ databases">
        <authorList>
            <person name="Chen Y."/>
            <person name="Shah S."/>
            <person name="Dougan E. K."/>
            <person name="Thang M."/>
            <person name="Chan C."/>
        </authorList>
    </citation>
    <scope>NUCLEOTIDE SEQUENCE [LARGE SCALE GENOMIC DNA]</scope>
</reference>
<evidence type="ECO:0000256" key="1">
    <source>
        <dbReference type="SAM" id="MobiDB-lite"/>
    </source>
</evidence>
<feature type="region of interest" description="Disordered" evidence="1">
    <location>
        <begin position="193"/>
        <end position="244"/>
    </location>
</feature>
<accession>A0ABN9Q764</accession>
<protein>
    <submittedName>
        <fullName evidence="2">Uncharacterized protein</fullName>
    </submittedName>
</protein>
<proteinExistence type="predicted"/>
<feature type="compositionally biased region" description="Basic residues" evidence="1">
    <location>
        <begin position="232"/>
        <end position="244"/>
    </location>
</feature>
<evidence type="ECO:0000313" key="3">
    <source>
        <dbReference type="Proteomes" id="UP001189429"/>
    </source>
</evidence>
<comment type="caution">
    <text evidence="2">The sequence shown here is derived from an EMBL/GenBank/DDBJ whole genome shotgun (WGS) entry which is preliminary data.</text>
</comment>
<sequence length="244" mass="26317">MPSKTKKSGLKKKGGDAASKPTTKEVKPDAGAKAMKKATQSEEPAEKKEPAPKSKTQAKLAGKTKSASKLAHKLAKVSEKGGEGPPEEEKKTGKEEPKVMKKEKKSEKRKAHSKAIRELCENASVSPEAKEKLRQEAIQVIKAGLPSDQRPFVPDKWALKFKPALGSYRKFLLSLPEIFEVDGDQDKYHLRLKGRPEAAPGSTKKGAKDGPKATPAAPRKTSPPSAATTKAVVKKIVKKKGGKK</sequence>
<dbReference type="Proteomes" id="UP001189429">
    <property type="component" value="Unassembled WGS sequence"/>
</dbReference>
<evidence type="ECO:0000313" key="2">
    <source>
        <dbReference type="EMBL" id="CAK0800274.1"/>
    </source>
</evidence>
<organism evidence="2 3">
    <name type="scientific">Prorocentrum cordatum</name>
    <dbReference type="NCBI Taxonomy" id="2364126"/>
    <lineage>
        <taxon>Eukaryota</taxon>
        <taxon>Sar</taxon>
        <taxon>Alveolata</taxon>
        <taxon>Dinophyceae</taxon>
        <taxon>Prorocentrales</taxon>
        <taxon>Prorocentraceae</taxon>
        <taxon>Prorocentrum</taxon>
    </lineage>
</organism>
<feature type="region of interest" description="Disordered" evidence="1">
    <location>
        <begin position="1"/>
        <end position="114"/>
    </location>
</feature>
<feature type="compositionally biased region" description="Basic and acidic residues" evidence="1">
    <location>
        <begin position="76"/>
        <end position="106"/>
    </location>
</feature>
<name>A0ABN9Q764_9DINO</name>